<accession>A0A0W8FNW9</accession>
<organism evidence="2">
    <name type="scientific">hydrocarbon metagenome</name>
    <dbReference type="NCBI Taxonomy" id="938273"/>
    <lineage>
        <taxon>unclassified sequences</taxon>
        <taxon>metagenomes</taxon>
        <taxon>ecological metagenomes</taxon>
    </lineage>
</organism>
<keyword evidence="2" id="KW-0808">Transferase</keyword>
<dbReference type="GO" id="GO:0016740">
    <property type="term" value="F:transferase activity"/>
    <property type="evidence" value="ECO:0007669"/>
    <property type="project" value="UniProtKB-KW"/>
</dbReference>
<evidence type="ECO:0000259" key="1">
    <source>
        <dbReference type="Pfam" id="PF00535"/>
    </source>
</evidence>
<evidence type="ECO:0000313" key="2">
    <source>
        <dbReference type="EMBL" id="KUG22613.1"/>
    </source>
</evidence>
<dbReference type="PANTHER" id="PTHR22916">
    <property type="entry name" value="GLYCOSYLTRANSFERASE"/>
    <property type="match status" value="1"/>
</dbReference>
<dbReference type="PANTHER" id="PTHR22916:SF65">
    <property type="entry name" value="SLR1065 PROTEIN"/>
    <property type="match status" value="1"/>
</dbReference>
<protein>
    <submittedName>
        <fullName evidence="2">Glycosyl transferase, family 2</fullName>
    </submittedName>
</protein>
<reference evidence="2" key="1">
    <citation type="journal article" date="2015" name="Proc. Natl. Acad. Sci. U.S.A.">
        <title>Networks of energetic and metabolic interactions define dynamics in microbial communities.</title>
        <authorList>
            <person name="Embree M."/>
            <person name="Liu J.K."/>
            <person name="Al-Bassam M.M."/>
            <person name="Zengler K."/>
        </authorList>
    </citation>
    <scope>NUCLEOTIDE SEQUENCE</scope>
</reference>
<dbReference type="AlphaFoldDB" id="A0A0W8FNW9"/>
<dbReference type="InterPro" id="IPR029044">
    <property type="entry name" value="Nucleotide-diphossugar_trans"/>
</dbReference>
<gene>
    <name evidence="2" type="ORF">ASZ90_007603</name>
</gene>
<sequence>MNNVISIVTPSFNQGRFLEQTINSVITQEGDFYIDYIIADGGSTDNSVAIIKKYDDLINSKDFTCKCRGIEFSWWSQKDNGQSEALNNAFGRAKGDILAWINSDDYYNDTKVFQIVRDNFLAHSDVDLIYGSGRVINGSGREKCVCKAVDVTGDILLNRGCVIFQPSTFYTKKIFYDAGAINENLHYAFDLDLWIRIVQKAKCLKVDDVLSNFREWENSKSITSINDFIREEKLIARKYGGNVINIKSIHKLRQFVIFDWFKKYFPSVYETGRKYFYFLIDNFKY</sequence>
<dbReference type="SUPFAM" id="SSF53448">
    <property type="entry name" value="Nucleotide-diphospho-sugar transferases"/>
    <property type="match status" value="1"/>
</dbReference>
<dbReference type="InterPro" id="IPR001173">
    <property type="entry name" value="Glyco_trans_2-like"/>
</dbReference>
<feature type="domain" description="Glycosyltransferase 2-like" evidence="1">
    <location>
        <begin position="6"/>
        <end position="142"/>
    </location>
</feature>
<name>A0A0W8FNW9_9ZZZZ</name>
<dbReference type="CDD" id="cd06433">
    <property type="entry name" value="GT_2_WfgS_like"/>
    <property type="match status" value="1"/>
</dbReference>
<proteinExistence type="predicted"/>
<dbReference type="Gene3D" id="3.90.550.10">
    <property type="entry name" value="Spore Coat Polysaccharide Biosynthesis Protein SpsA, Chain A"/>
    <property type="match status" value="1"/>
</dbReference>
<comment type="caution">
    <text evidence="2">The sequence shown here is derived from an EMBL/GenBank/DDBJ whole genome shotgun (WGS) entry which is preliminary data.</text>
</comment>
<dbReference type="Pfam" id="PF00535">
    <property type="entry name" value="Glycos_transf_2"/>
    <property type="match status" value="1"/>
</dbReference>
<dbReference type="EMBL" id="LNQE01000951">
    <property type="protein sequence ID" value="KUG22613.1"/>
    <property type="molecule type" value="Genomic_DNA"/>
</dbReference>